<dbReference type="Proteomes" id="UP000026915">
    <property type="component" value="Chromosome 8"/>
</dbReference>
<accession>A0A061FHT0</accession>
<dbReference type="HOGENOM" id="CLU_2517165_0_0_1"/>
<gene>
    <name evidence="1" type="ORF">TCM_035251</name>
</gene>
<sequence>MGVKVHSNDSIEVLREPKVEVNSAGQGMKLKMMAEPRFKQKNGSVFPTKRKLVKKMMLEYLVKSLSSPFLSFGSSQSRNTKMSDS</sequence>
<protein>
    <submittedName>
        <fullName evidence="1">Uncharacterized protein</fullName>
    </submittedName>
</protein>
<dbReference type="EMBL" id="CM001886">
    <property type="protein sequence ID" value="EOY16478.1"/>
    <property type="molecule type" value="Genomic_DNA"/>
</dbReference>
<proteinExistence type="predicted"/>
<keyword evidence="2" id="KW-1185">Reference proteome</keyword>
<evidence type="ECO:0000313" key="1">
    <source>
        <dbReference type="EMBL" id="EOY16478.1"/>
    </source>
</evidence>
<name>A0A061FHT0_THECC</name>
<evidence type="ECO:0000313" key="2">
    <source>
        <dbReference type="Proteomes" id="UP000026915"/>
    </source>
</evidence>
<reference evidence="1 2" key="1">
    <citation type="journal article" date="2013" name="Genome Biol.">
        <title>The genome sequence of the most widely cultivated cacao type and its use to identify candidate genes regulating pod color.</title>
        <authorList>
            <person name="Motamayor J.C."/>
            <person name="Mockaitis K."/>
            <person name="Schmutz J."/>
            <person name="Haiminen N."/>
            <person name="Iii D.L."/>
            <person name="Cornejo O."/>
            <person name="Findley S.D."/>
            <person name="Zheng P."/>
            <person name="Utro F."/>
            <person name="Royaert S."/>
            <person name="Saski C."/>
            <person name="Jenkins J."/>
            <person name="Podicheti R."/>
            <person name="Zhao M."/>
            <person name="Scheffler B.E."/>
            <person name="Stack J.C."/>
            <person name="Feltus F.A."/>
            <person name="Mustiga G.M."/>
            <person name="Amores F."/>
            <person name="Phillips W."/>
            <person name="Marelli J.P."/>
            <person name="May G.D."/>
            <person name="Shapiro H."/>
            <person name="Ma J."/>
            <person name="Bustamante C.D."/>
            <person name="Schnell R.J."/>
            <person name="Main D."/>
            <person name="Gilbert D."/>
            <person name="Parida L."/>
            <person name="Kuhn D.N."/>
        </authorList>
    </citation>
    <scope>NUCLEOTIDE SEQUENCE [LARGE SCALE GENOMIC DNA]</scope>
    <source>
        <strain evidence="2">cv. Matina 1-6</strain>
    </source>
</reference>
<dbReference type="Gramene" id="EOY16478">
    <property type="protein sequence ID" value="EOY16478"/>
    <property type="gene ID" value="TCM_035251"/>
</dbReference>
<dbReference type="AlphaFoldDB" id="A0A061FHT0"/>
<organism evidence="1 2">
    <name type="scientific">Theobroma cacao</name>
    <name type="common">Cacao</name>
    <name type="synonym">Cocoa</name>
    <dbReference type="NCBI Taxonomy" id="3641"/>
    <lineage>
        <taxon>Eukaryota</taxon>
        <taxon>Viridiplantae</taxon>
        <taxon>Streptophyta</taxon>
        <taxon>Embryophyta</taxon>
        <taxon>Tracheophyta</taxon>
        <taxon>Spermatophyta</taxon>
        <taxon>Magnoliopsida</taxon>
        <taxon>eudicotyledons</taxon>
        <taxon>Gunneridae</taxon>
        <taxon>Pentapetalae</taxon>
        <taxon>rosids</taxon>
        <taxon>malvids</taxon>
        <taxon>Malvales</taxon>
        <taxon>Malvaceae</taxon>
        <taxon>Byttnerioideae</taxon>
        <taxon>Theobroma</taxon>
    </lineage>
</organism>
<dbReference type="InParanoid" id="A0A061FHT0"/>